<protein>
    <submittedName>
        <fullName evidence="1">Uncharacterized protein</fullName>
    </submittedName>
</protein>
<comment type="caution">
    <text evidence="1">The sequence shown here is derived from an EMBL/GenBank/DDBJ whole genome shotgun (WGS) entry which is preliminary data.</text>
</comment>
<gene>
    <name evidence="1" type="ORF">PPEP_b0145</name>
</gene>
<name>A0A8I0MZP0_9GAMM</name>
<sequence length="39" mass="4446">MVILCEPGDKDFAFLQSHLNPQPFGFTQVRFIHCCSTFA</sequence>
<evidence type="ECO:0000313" key="1">
    <source>
        <dbReference type="EMBL" id="MBE0348413.1"/>
    </source>
</evidence>
<accession>A0A8I0MZP0</accession>
<reference evidence="1 2" key="1">
    <citation type="submission" date="2015-06" db="EMBL/GenBank/DDBJ databases">
        <title>Genome sequence of Pseudoalteromonas peptidolytica.</title>
        <authorList>
            <person name="Xie B.-B."/>
            <person name="Rong J.-C."/>
            <person name="Qin Q.-L."/>
            <person name="Zhang Y.-Z."/>
        </authorList>
    </citation>
    <scope>NUCLEOTIDE SEQUENCE [LARGE SCALE GENOMIC DNA]</scope>
    <source>
        <strain evidence="1 2">F12-50-A1</strain>
    </source>
</reference>
<dbReference type="AlphaFoldDB" id="A0A8I0MZP0"/>
<proteinExistence type="predicted"/>
<dbReference type="Proteomes" id="UP000660708">
    <property type="component" value="Unassembled WGS sequence"/>
</dbReference>
<evidence type="ECO:0000313" key="2">
    <source>
        <dbReference type="Proteomes" id="UP000660708"/>
    </source>
</evidence>
<keyword evidence="2" id="KW-1185">Reference proteome</keyword>
<dbReference type="EMBL" id="AQHF01000033">
    <property type="protein sequence ID" value="MBE0348413.1"/>
    <property type="molecule type" value="Genomic_DNA"/>
</dbReference>
<organism evidence="1 2">
    <name type="scientific">Pseudoalteromonas peptidolytica F12-50-A1</name>
    <dbReference type="NCBI Taxonomy" id="1315280"/>
    <lineage>
        <taxon>Bacteria</taxon>
        <taxon>Pseudomonadati</taxon>
        <taxon>Pseudomonadota</taxon>
        <taxon>Gammaproteobacteria</taxon>
        <taxon>Alteromonadales</taxon>
        <taxon>Pseudoalteromonadaceae</taxon>
        <taxon>Pseudoalteromonas</taxon>
    </lineage>
</organism>